<keyword evidence="1" id="KW-0472">Membrane</keyword>
<dbReference type="Pfam" id="PF16951">
    <property type="entry name" value="MaAIMP_sms"/>
    <property type="match status" value="1"/>
</dbReference>
<sequence>MTPTAIIMMVISLVTIWGGLVVAILLLRRQPEHPESDGD</sequence>
<organism evidence="2 3">
    <name type="scientific">Stackebrandtia endophytica</name>
    <dbReference type="NCBI Taxonomy" id="1496996"/>
    <lineage>
        <taxon>Bacteria</taxon>
        <taxon>Bacillati</taxon>
        <taxon>Actinomycetota</taxon>
        <taxon>Actinomycetes</taxon>
        <taxon>Glycomycetales</taxon>
        <taxon>Glycomycetaceae</taxon>
        <taxon>Stackebrandtia</taxon>
    </lineage>
</organism>
<evidence type="ECO:0000313" key="2">
    <source>
        <dbReference type="EMBL" id="TQL77293.1"/>
    </source>
</evidence>
<reference evidence="2 3" key="1">
    <citation type="submission" date="2019-06" db="EMBL/GenBank/DDBJ databases">
        <title>Sequencing the genomes of 1000 actinobacteria strains.</title>
        <authorList>
            <person name="Klenk H.-P."/>
        </authorList>
    </citation>
    <scope>NUCLEOTIDE SEQUENCE [LARGE SCALE GENOMIC DNA]</scope>
    <source>
        <strain evidence="2 3">DSM 45928</strain>
    </source>
</reference>
<dbReference type="RefSeq" id="WP_142039963.1">
    <property type="nucleotide sequence ID" value="NZ_JBHTGS010000001.1"/>
</dbReference>
<dbReference type="EMBL" id="VFOW01000001">
    <property type="protein sequence ID" value="TQL77293.1"/>
    <property type="molecule type" value="Genomic_DNA"/>
</dbReference>
<protein>
    <submittedName>
        <fullName evidence="2">Putative methionine/alanine importer small subunit</fullName>
    </submittedName>
</protein>
<dbReference type="NCBIfam" id="NF033493">
    <property type="entry name" value="MetS_like_NSS"/>
    <property type="match status" value="1"/>
</dbReference>
<dbReference type="AlphaFoldDB" id="A0A543AXL4"/>
<keyword evidence="3" id="KW-1185">Reference proteome</keyword>
<dbReference type="OrthoDB" id="6712920at2"/>
<dbReference type="InParanoid" id="A0A543AXL4"/>
<keyword evidence="1" id="KW-0812">Transmembrane</keyword>
<feature type="transmembrane region" description="Helical" evidence="1">
    <location>
        <begin position="6"/>
        <end position="27"/>
    </location>
</feature>
<name>A0A543AXL4_9ACTN</name>
<proteinExistence type="predicted"/>
<dbReference type="InterPro" id="IPR031596">
    <property type="entry name" value="MaAIMP_sms"/>
</dbReference>
<dbReference type="Proteomes" id="UP000317043">
    <property type="component" value="Unassembled WGS sequence"/>
</dbReference>
<keyword evidence="1" id="KW-1133">Transmembrane helix</keyword>
<gene>
    <name evidence="2" type="ORF">FB566_2849</name>
</gene>
<comment type="caution">
    <text evidence="2">The sequence shown here is derived from an EMBL/GenBank/DDBJ whole genome shotgun (WGS) entry which is preliminary data.</text>
</comment>
<accession>A0A543AXL4</accession>
<evidence type="ECO:0000256" key="1">
    <source>
        <dbReference type="SAM" id="Phobius"/>
    </source>
</evidence>
<evidence type="ECO:0000313" key="3">
    <source>
        <dbReference type="Proteomes" id="UP000317043"/>
    </source>
</evidence>